<evidence type="ECO:0000259" key="1">
    <source>
        <dbReference type="Pfam" id="PF04149"/>
    </source>
</evidence>
<comment type="caution">
    <text evidence="2">The sequence shown here is derived from an EMBL/GenBank/DDBJ whole genome shotgun (WGS) entry which is preliminary data.</text>
</comment>
<dbReference type="Pfam" id="PF04149">
    <property type="entry name" value="DUF397"/>
    <property type="match status" value="1"/>
</dbReference>
<dbReference type="AlphaFoldDB" id="A0A7W3QQ23"/>
<reference evidence="2 3" key="1">
    <citation type="submission" date="2020-08" db="EMBL/GenBank/DDBJ databases">
        <title>Genomic Encyclopedia of Type Strains, Phase IV (KMG-IV): sequencing the most valuable type-strain genomes for metagenomic binning, comparative biology and taxonomic classification.</title>
        <authorList>
            <person name="Goeker M."/>
        </authorList>
    </citation>
    <scope>NUCLEOTIDE SEQUENCE [LARGE SCALE GENOMIC DNA]</scope>
    <source>
        <strain evidence="2 3">DSM 44197</strain>
    </source>
</reference>
<dbReference type="Proteomes" id="UP000572680">
    <property type="component" value="Unassembled WGS sequence"/>
</dbReference>
<evidence type="ECO:0000313" key="2">
    <source>
        <dbReference type="EMBL" id="MBA8955212.1"/>
    </source>
</evidence>
<accession>A0A7W3QQ23</accession>
<feature type="domain" description="DUF397" evidence="1">
    <location>
        <begin position="10"/>
        <end position="64"/>
    </location>
</feature>
<organism evidence="2 3">
    <name type="scientific">Actinomadura namibiensis</name>
    <dbReference type="NCBI Taxonomy" id="182080"/>
    <lineage>
        <taxon>Bacteria</taxon>
        <taxon>Bacillati</taxon>
        <taxon>Actinomycetota</taxon>
        <taxon>Actinomycetes</taxon>
        <taxon>Streptosporangiales</taxon>
        <taxon>Thermomonosporaceae</taxon>
        <taxon>Actinomadura</taxon>
    </lineage>
</organism>
<dbReference type="RefSeq" id="WP_246444330.1">
    <property type="nucleotide sequence ID" value="NZ_JBHTED010000001.1"/>
</dbReference>
<proteinExistence type="predicted"/>
<gene>
    <name evidence="2" type="ORF">HNR61_006886</name>
</gene>
<dbReference type="EMBL" id="JACJIA010000011">
    <property type="protein sequence ID" value="MBA8955212.1"/>
    <property type="molecule type" value="Genomic_DNA"/>
</dbReference>
<protein>
    <recommendedName>
        <fullName evidence="1">DUF397 domain-containing protein</fullName>
    </recommendedName>
</protein>
<evidence type="ECO:0000313" key="3">
    <source>
        <dbReference type="Proteomes" id="UP000572680"/>
    </source>
</evidence>
<keyword evidence="3" id="KW-1185">Reference proteome</keyword>
<name>A0A7W3QQ23_ACTNM</name>
<sequence length="67" mass="7146">MSALSSPEMRWRKSSRSAQAGTDCVEVAVLVNAEGIAARDSKDLFGPVLVLSPAGWRGLLSMVKREG</sequence>
<dbReference type="InterPro" id="IPR007278">
    <property type="entry name" value="DUF397"/>
</dbReference>